<dbReference type="EMBL" id="GL890923">
    <property type="protein sequence ID" value="EGJ32430.1"/>
    <property type="molecule type" value="Genomic_DNA"/>
</dbReference>
<organism evidence="1 2">
    <name type="scientific">Moorena producens 3L</name>
    <dbReference type="NCBI Taxonomy" id="489825"/>
    <lineage>
        <taxon>Bacteria</taxon>
        <taxon>Bacillati</taxon>
        <taxon>Cyanobacteriota</taxon>
        <taxon>Cyanophyceae</taxon>
        <taxon>Coleofasciculales</taxon>
        <taxon>Coleofasciculaceae</taxon>
        <taxon>Moorena</taxon>
    </lineage>
</organism>
<dbReference type="Proteomes" id="UP000003959">
    <property type="component" value="Unassembled WGS sequence"/>
</dbReference>
<dbReference type="HOGENOM" id="CLU_2955519_0_0_3"/>
<evidence type="ECO:0000313" key="1">
    <source>
        <dbReference type="EMBL" id="EGJ32430.1"/>
    </source>
</evidence>
<evidence type="ECO:0000313" key="2">
    <source>
        <dbReference type="Proteomes" id="UP000003959"/>
    </source>
</evidence>
<reference evidence="2" key="1">
    <citation type="journal article" date="2011" name="Proc. Natl. Acad. Sci. U.S.A.">
        <title>Genomic insights into the physiology and ecology of the marine filamentous cyanobacterium Lyngbya majuscula.</title>
        <authorList>
            <person name="Jones A.C."/>
            <person name="Monroe E.A."/>
            <person name="Podell S."/>
            <person name="Hess W.R."/>
            <person name="Klages S."/>
            <person name="Esquenazi E."/>
            <person name="Niessen S."/>
            <person name="Hoover H."/>
            <person name="Rothmann M."/>
            <person name="Lasken R.S."/>
            <person name="Yates J.R.III."/>
            <person name="Reinhardt R."/>
            <person name="Kube M."/>
            <person name="Burkart M.D."/>
            <person name="Allen E.E."/>
            <person name="Dorrestein P.C."/>
            <person name="Gerwick W.H."/>
            <person name="Gerwick L."/>
        </authorList>
    </citation>
    <scope>NUCLEOTIDE SEQUENCE [LARGE SCALE GENOMIC DNA]</scope>
    <source>
        <strain evidence="2">3L</strain>
    </source>
</reference>
<keyword evidence="2" id="KW-1185">Reference proteome</keyword>
<name>F4XSL7_9CYAN</name>
<accession>F4XSL7</accession>
<dbReference type="AlphaFoldDB" id="F4XSL7"/>
<proteinExistence type="predicted"/>
<gene>
    <name evidence="1" type="ORF">LYNGBM3L_18550</name>
</gene>
<protein>
    <submittedName>
        <fullName evidence="1">Uncharacterized protein</fullName>
    </submittedName>
</protein>
<sequence length="59" mass="6680">MIGITKDATRGSRIIVVIQGKFTETIAKNKYLLPHDFSILSKVKFCKGSLPKNQKKLFQ</sequence>